<comment type="caution">
    <text evidence="1">The sequence shown here is derived from an EMBL/GenBank/DDBJ whole genome shotgun (WGS) entry which is preliminary data.</text>
</comment>
<evidence type="ECO:0000313" key="2">
    <source>
        <dbReference type="Proteomes" id="UP000316079"/>
    </source>
</evidence>
<feature type="non-terminal residue" evidence="1">
    <location>
        <position position="1"/>
    </location>
</feature>
<dbReference type="EMBL" id="SRMA01026266">
    <property type="protein sequence ID" value="TRY85632.1"/>
    <property type="molecule type" value="Genomic_DNA"/>
</dbReference>
<accession>A0A553Q6S1</accession>
<protein>
    <submittedName>
        <fullName evidence="1">Uncharacterized protein</fullName>
    </submittedName>
</protein>
<dbReference type="Proteomes" id="UP000316079">
    <property type="component" value="Unassembled WGS sequence"/>
</dbReference>
<name>A0A553Q6S1_9TELE</name>
<reference evidence="1 2" key="1">
    <citation type="journal article" date="2019" name="Sci. Data">
        <title>Hybrid genome assembly and annotation of Danionella translucida.</title>
        <authorList>
            <person name="Kadobianskyi M."/>
            <person name="Schulze L."/>
            <person name="Schuelke M."/>
            <person name="Judkewitz B."/>
        </authorList>
    </citation>
    <scope>NUCLEOTIDE SEQUENCE [LARGE SCALE GENOMIC DNA]</scope>
    <source>
        <strain evidence="1 2">Bolton</strain>
    </source>
</reference>
<keyword evidence="2" id="KW-1185">Reference proteome</keyword>
<evidence type="ECO:0000313" key="1">
    <source>
        <dbReference type="EMBL" id="TRY85632.1"/>
    </source>
</evidence>
<proteinExistence type="predicted"/>
<dbReference type="AlphaFoldDB" id="A0A553Q6S1"/>
<sequence>AVEGCAGNLSSPAFAGGNKYSGIADLPIVLCMSASSHLSWSYNPSLSSLAEASPLLMSVHASAAHAKVSSSLCPVLSFPAIPPAMFLLYVCASWRSMALIPSVSASNVRSPPHSSPE</sequence>
<gene>
    <name evidence="1" type="ORF">DNTS_008793</name>
</gene>
<organism evidence="1 2">
    <name type="scientific">Danionella cerebrum</name>
    <dbReference type="NCBI Taxonomy" id="2873325"/>
    <lineage>
        <taxon>Eukaryota</taxon>
        <taxon>Metazoa</taxon>
        <taxon>Chordata</taxon>
        <taxon>Craniata</taxon>
        <taxon>Vertebrata</taxon>
        <taxon>Euteleostomi</taxon>
        <taxon>Actinopterygii</taxon>
        <taxon>Neopterygii</taxon>
        <taxon>Teleostei</taxon>
        <taxon>Ostariophysi</taxon>
        <taxon>Cypriniformes</taxon>
        <taxon>Danionidae</taxon>
        <taxon>Danioninae</taxon>
        <taxon>Danionella</taxon>
    </lineage>
</organism>